<dbReference type="InterPro" id="IPR055507">
    <property type="entry name" value="DUF7079"/>
</dbReference>
<feature type="domain" description="DUF7079" evidence="1">
    <location>
        <begin position="8"/>
        <end position="118"/>
    </location>
</feature>
<gene>
    <name evidence="2" type="ORF">SAMN05421785_103331</name>
</gene>
<organism evidence="2 3">
    <name type="scientific">Chryseobacterium gambrini</name>
    <dbReference type="NCBI Taxonomy" id="373672"/>
    <lineage>
        <taxon>Bacteria</taxon>
        <taxon>Pseudomonadati</taxon>
        <taxon>Bacteroidota</taxon>
        <taxon>Flavobacteriia</taxon>
        <taxon>Flavobacteriales</taxon>
        <taxon>Weeksellaceae</taxon>
        <taxon>Chryseobacterium group</taxon>
        <taxon>Chryseobacterium</taxon>
    </lineage>
</organism>
<dbReference type="STRING" id="373672.SAMN05421785_103331"/>
<name>A0A1N7MM70_9FLAO</name>
<dbReference type="AlphaFoldDB" id="A0A1N7MM70"/>
<dbReference type="OrthoDB" id="8684941at2"/>
<dbReference type="RefSeq" id="WP_076391524.1">
    <property type="nucleotide sequence ID" value="NZ_FTOV01000003.1"/>
</dbReference>
<dbReference type="EMBL" id="FTOV01000003">
    <property type="protein sequence ID" value="SIS87108.1"/>
    <property type="molecule type" value="Genomic_DNA"/>
</dbReference>
<evidence type="ECO:0000313" key="3">
    <source>
        <dbReference type="Proteomes" id="UP000185781"/>
    </source>
</evidence>
<protein>
    <recommendedName>
        <fullName evidence="1">DUF7079 domain-containing protein</fullName>
    </recommendedName>
</protein>
<reference evidence="2 3" key="1">
    <citation type="submission" date="2017-01" db="EMBL/GenBank/DDBJ databases">
        <authorList>
            <person name="Mah S.A."/>
            <person name="Swanson W.J."/>
            <person name="Moy G.W."/>
            <person name="Vacquier V.D."/>
        </authorList>
    </citation>
    <scope>NUCLEOTIDE SEQUENCE [LARGE SCALE GENOMIC DNA]</scope>
    <source>
        <strain evidence="2 3">DSM 18014</strain>
    </source>
</reference>
<proteinExistence type="predicted"/>
<accession>A0A1N7MM70</accession>
<sequence>MKEVINFDERKPIWIALSDLYLDTELKQDFHLKYIATTIFQSSYTFDEVKKINKYEVFPVLFSNLLQPAGEWFAFDEKITINSIIEWIESKKPLDLLAVEWVYMVYKDINEEYWDEIEYLYNKIRSSSLSGS</sequence>
<evidence type="ECO:0000259" key="1">
    <source>
        <dbReference type="Pfam" id="PF23296"/>
    </source>
</evidence>
<evidence type="ECO:0000313" key="2">
    <source>
        <dbReference type="EMBL" id="SIS87108.1"/>
    </source>
</evidence>
<dbReference type="Pfam" id="PF23296">
    <property type="entry name" value="DUF7079"/>
    <property type="match status" value="1"/>
</dbReference>
<dbReference type="Proteomes" id="UP000185781">
    <property type="component" value="Unassembled WGS sequence"/>
</dbReference>